<dbReference type="GO" id="GO:0004029">
    <property type="term" value="F:aldehyde dehydrogenase (NAD+) activity"/>
    <property type="evidence" value="ECO:0007669"/>
    <property type="project" value="UniProtKB-EC"/>
</dbReference>
<dbReference type="Proteomes" id="UP000594263">
    <property type="component" value="Unplaced"/>
</dbReference>
<dbReference type="AlphaFoldDB" id="A0A7N0UD34"/>
<evidence type="ECO:0000259" key="9">
    <source>
        <dbReference type="Pfam" id="PF00171"/>
    </source>
</evidence>
<dbReference type="PIRSF" id="PIRSF036492">
    <property type="entry name" value="ALDH"/>
    <property type="match status" value="1"/>
</dbReference>
<evidence type="ECO:0000256" key="8">
    <source>
        <dbReference type="RuleBase" id="RU003345"/>
    </source>
</evidence>
<dbReference type="GO" id="GO:0005737">
    <property type="term" value="C:cytoplasm"/>
    <property type="evidence" value="ECO:0007669"/>
    <property type="project" value="TreeGrafter"/>
</dbReference>
<dbReference type="InterPro" id="IPR016161">
    <property type="entry name" value="Ald_DH/histidinol_DH"/>
</dbReference>
<reference evidence="10" key="1">
    <citation type="submission" date="2021-01" db="UniProtKB">
        <authorList>
            <consortium name="EnsemblPlants"/>
        </authorList>
    </citation>
    <scope>IDENTIFICATION</scope>
</reference>
<dbReference type="InterPro" id="IPR015590">
    <property type="entry name" value="Aldehyde_DH_dom"/>
</dbReference>
<dbReference type="InterPro" id="IPR029510">
    <property type="entry name" value="Ald_DH_CS_GLU"/>
</dbReference>
<dbReference type="Gene3D" id="3.40.605.10">
    <property type="entry name" value="Aldehyde Dehydrogenase, Chain A, domain 1"/>
    <property type="match status" value="1"/>
</dbReference>
<keyword evidence="2 5" id="KW-0560">Oxidoreductase</keyword>
<evidence type="ECO:0000256" key="7">
    <source>
        <dbReference type="PROSITE-ProRule" id="PRU10007"/>
    </source>
</evidence>
<dbReference type="OMA" id="EIDWCKQ"/>
<comment type="similarity">
    <text evidence="1 5 8">Belongs to the aldehyde dehydrogenase family.</text>
</comment>
<dbReference type="InterPro" id="IPR016162">
    <property type="entry name" value="Ald_DH_N"/>
</dbReference>
<comment type="catalytic activity">
    <reaction evidence="4">
        <text>an aldehyde + NAD(+) + H2O = a carboxylate + NADH + 2 H(+)</text>
        <dbReference type="Rhea" id="RHEA:16185"/>
        <dbReference type="ChEBI" id="CHEBI:15377"/>
        <dbReference type="ChEBI" id="CHEBI:15378"/>
        <dbReference type="ChEBI" id="CHEBI:17478"/>
        <dbReference type="ChEBI" id="CHEBI:29067"/>
        <dbReference type="ChEBI" id="CHEBI:57540"/>
        <dbReference type="ChEBI" id="CHEBI:57945"/>
        <dbReference type="EC" id="1.2.1.3"/>
    </reaction>
</comment>
<dbReference type="PANTHER" id="PTHR43570:SF17">
    <property type="entry name" value="ALDEHYDE DEHYDROGENASE FAMILY 3 MEMBER F1"/>
    <property type="match status" value="1"/>
</dbReference>
<accession>A0A7N0UD34</accession>
<keyword evidence="11" id="KW-1185">Reference proteome</keyword>
<proteinExistence type="inferred from homology"/>
<dbReference type="EnsemblPlants" id="Kaladp0060s0040.2.v1.1">
    <property type="protein sequence ID" value="Kaladp0060s0040.2.v1.1"/>
    <property type="gene ID" value="Kaladp0060s0040.v1.1"/>
</dbReference>
<evidence type="ECO:0000256" key="5">
    <source>
        <dbReference type="PIRNR" id="PIRNR036492"/>
    </source>
</evidence>
<evidence type="ECO:0000256" key="4">
    <source>
        <dbReference type="ARBA" id="ARBA00049194"/>
    </source>
</evidence>
<dbReference type="EnsemblPlants" id="Kaladp0060s0040.1.v1.1">
    <property type="protein sequence ID" value="Kaladp0060s0040.1.v1.1"/>
    <property type="gene ID" value="Kaladp0060s0040.v1.1"/>
</dbReference>
<sequence length="478" mass="53039">MDGLEESLVVMRESFGRGKTRSAAWRKLQLNGILNLVGENEEMIFEALNEDLGKHPVEAYRDEVGVVKKSALHALESLDRWMAPKKAYIPLIFRPAKARVVPEPLGLVLIISSWNFPFSLSMDPLIGAIAAGNTAVVKPSESAPATSSLLAKLIPLYLDPEAIRVIEGGTDVSTRLLEKKWDKIFFTGSSRVGRIVMSAAAKHLTPVTLELGGKSPAIVDDLSNSDLEVAIKRIVSGKWGSCYGQVCLAVDYILVEERLAPLLIDRLKARLRKFYGSNSQDLKDISRVVNKHHFTRLCNLLKDPAVASSVVFGGSLDEDRLFIEPTILLNPPLDAEIMTEEIFGPLLPIVTLGNVQDSIEFINSRPKPLVLYAFTKDDSFKEQIVAQTSSGCVTFNDTCIQFVCEAIPFGGVGESGQGRYHGKYSFDAFSHEKGVLHRTFYLELEPRHPPLSDFKLKFLRLLYAFDYWGLVLLFLGLK</sequence>
<evidence type="ECO:0000256" key="1">
    <source>
        <dbReference type="ARBA" id="ARBA00009986"/>
    </source>
</evidence>
<dbReference type="Gramene" id="Kaladp0060s0040.1.v1.1">
    <property type="protein sequence ID" value="Kaladp0060s0040.1.v1.1"/>
    <property type="gene ID" value="Kaladp0060s0040.v1.1"/>
</dbReference>
<organism evidence="10 11">
    <name type="scientific">Kalanchoe fedtschenkoi</name>
    <name type="common">Lavender scallops</name>
    <name type="synonym">South American air plant</name>
    <dbReference type="NCBI Taxonomy" id="63787"/>
    <lineage>
        <taxon>Eukaryota</taxon>
        <taxon>Viridiplantae</taxon>
        <taxon>Streptophyta</taxon>
        <taxon>Embryophyta</taxon>
        <taxon>Tracheophyta</taxon>
        <taxon>Spermatophyta</taxon>
        <taxon>Magnoliopsida</taxon>
        <taxon>eudicotyledons</taxon>
        <taxon>Gunneridae</taxon>
        <taxon>Pentapetalae</taxon>
        <taxon>Saxifragales</taxon>
        <taxon>Crassulaceae</taxon>
        <taxon>Kalanchoe</taxon>
    </lineage>
</organism>
<dbReference type="PANTHER" id="PTHR43570">
    <property type="entry name" value="ALDEHYDE DEHYDROGENASE"/>
    <property type="match status" value="1"/>
</dbReference>
<dbReference type="SUPFAM" id="SSF53720">
    <property type="entry name" value="ALDH-like"/>
    <property type="match status" value="1"/>
</dbReference>
<dbReference type="Gene3D" id="3.40.309.10">
    <property type="entry name" value="Aldehyde Dehydrogenase, Chain A, domain 2"/>
    <property type="match status" value="1"/>
</dbReference>
<evidence type="ECO:0000256" key="2">
    <source>
        <dbReference type="ARBA" id="ARBA00023002"/>
    </source>
</evidence>
<dbReference type="FunFam" id="3.40.605.10:FF:000004">
    <property type="entry name" value="Aldehyde dehydrogenase"/>
    <property type="match status" value="1"/>
</dbReference>
<name>A0A7N0UD34_KALFE</name>
<dbReference type="Pfam" id="PF00171">
    <property type="entry name" value="Aldedh"/>
    <property type="match status" value="1"/>
</dbReference>
<feature type="domain" description="Aldehyde dehydrogenase" evidence="9">
    <location>
        <begin position="15"/>
        <end position="433"/>
    </location>
</feature>
<dbReference type="InterPro" id="IPR012394">
    <property type="entry name" value="Aldehyde_DH_NAD(P)"/>
</dbReference>
<dbReference type="FunFam" id="3.40.309.10:FF:000003">
    <property type="entry name" value="Aldehyde dehydrogenase"/>
    <property type="match status" value="1"/>
</dbReference>
<dbReference type="InterPro" id="IPR016163">
    <property type="entry name" value="Ald_DH_C"/>
</dbReference>
<evidence type="ECO:0000256" key="6">
    <source>
        <dbReference type="PIRSR" id="PIRSR036492-1"/>
    </source>
</evidence>
<dbReference type="PROSITE" id="PS00687">
    <property type="entry name" value="ALDEHYDE_DEHYDR_GLU"/>
    <property type="match status" value="1"/>
</dbReference>
<dbReference type="GO" id="GO:0006081">
    <property type="term" value="P:aldehyde metabolic process"/>
    <property type="evidence" value="ECO:0007669"/>
    <property type="project" value="InterPro"/>
</dbReference>
<dbReference type="GO" id="GO:0009737">
    <property type="term" value="P:response to abscisic acid"/>
    <property type="evidence" value="ECO:0007669"/>
    <property type="project" value="UniProtKB-ARBA"/>
</dbReference>
<feature type="active site" evidence="6 7">
    <location>
        <position position="210"/>
    </location>
</feature>
<keyword evidence="3" id="KW-0520">NAD</keyword>
<evidence type="ECO:0000256" key="3">
    <source>
        <dbReference type="ARBA" id="ARBA00023027"/>
    </source>
</evidence>
<dbReference type="Gramene" id="Kaladp0060s0040.2.v1.1">
    <property type="protein sequence ID" value="Kaladp0060s0040.2.v1.1"/>
    <property type="gene ID" value="Kaladp0060s0040.v1.1"/>
</dbReference>
<evidence type="ECO:0000313" key="10">
    <source>
        <dbReference type="EnsemblPlants" id="Kaladp0060s0040.1.v1.1"/>
    </source>
</evidence>
<evidence type="ECO:0000313" key="11">
    <source>
        <dbReference type="Proteomes" id="UP000594263"/>
    </source>
</evidence>
<protein>
    <recommendedName>
        <fullName evidence="5">Aldehyde dehydrogenase</fullName>
    </recommendedName>
</protein>
<feature type="active site" evidence="6">
    <location>
        <position position="247"/>
    </location>
</feature>